<dbReference type="Gene3D" id="2.40.110.10">
    <property type="entry name" value="Butyryl-CoA Dehydrogenase, subunit A, domain 2"/>
    <property type="match status" value="1"/>
</dbReference>
<dbReference type="InterPro" id="IPR036250">
    <property type="entry name" value="AcylCo_DH-like_C"/>
</dbReference>
<evidence type="ECO:0000256" key="1">
    <source>
        <dbReference type="ARBA" id="ARBA00001974"/>
    </source>
</evidence>
<gene>
    <name evidence="9" type="primary">acdA_8</name>
    <name evidence="9" type="ORF">GALL_308280</name>
</gene>
<dbReference type="EC" id="1.3.99.-" evidence="9"/>
<dbReference type="SUPFAM" id="SSF47203">
    <property type="entry name" value="Acyl-CoA dehydrogenase C-terminal domain-like"/>
    <property type="match status" value="1"/>
</dbReference>
<evidence type="ECO:0000256" key="5">
    <source>
        <dbReference type="ARBA" id="ARBA00023002"/>
    </source>
</evidence>
<dbReference type="Pfam" id="PF00441">
    <property type="entry name" value="Acyl-CoA_dh_1"/>
    <property type="match status" value="1"/>
</dbReference>
<name>A0A1J5RGR6_9ZZZZ</name>
<keyword evidence="3" id="KW-0285">Flavoprotein</keyword>
<dbReference type="GO" id="GO:0033539">
    <property type="term" value="P:fatty acid beta-oxidation using acyl-CoA dehydrogenase"/>
    <property type="evidence" value="ECO:0007669"/>
    <property type="project" value="TreeGrafter"/>
</dbReference>
<dbReference type="Gene3D" id="1.20.140.10">
    <property type="entry name" value="Butyryl-CoA Dehydrogenase, subunit A, domain 3"/>
    <property type="match status" value="1"/>
</dbReference>
<dbReference type="SUPFAM" id="SSF56645">
    <property type="entry name" value="Acyl-CoA dehydrogenase NM domain-like"/>
    <property type="match status" value="1"/>
</dbReference>
<dbReference type="InterPro" id="IPR046373">
    <property type="entry name" value="Acyl-CoA_Oxase/DH_mid-dom_sf"/>
</dbReference>
<proteinExistence type="inferred from homology"/>
<organism evidence="9">
    <name type="scientific">mine drainage metagenome</name>
    <dbReference type="NCBI Taxonomy" id="410659"/>
    <lineage>
        <taxon>unclassified sequences</taxon>
        <taxon>metagenomes</taxon>
        <taxon>ecological metagenomes</taxon>
    </lineage>
</organism>
<dbReference type="InterPro" id="IPR037069">
    <property type="entry name" value="AcylCoA_DH/ox_N_sf"/>
</dbReference>
<dbReference type="GO" id="GO:0005737">
    <property type="term" value="C:cytoplasm"/>
    <property type="evidence" value="ECO:0007669"/>
    <property type="project" value="TreeGrafter"/>
</dbReference>
<accession>A0A1J5RGR6</accession>
<feature type="domain" description="Acyl-CoA oxidase/dehydrogenase middle" evidence="7">
    <location>
        <begin position="238"/>
        <end position="333"/>
    </location>
</feature>
<dbReference type="InterPro" id="IPR009075">
    <property type="entry name" value="AcylCo_DH/oxidase_C"/>
</dbReference>
<dbReference type="FunFam" id="2.40.110.10:FF:000002">
    <property type="entry name" value="Acyl-CoA dehydrogenase fadE12"/>
    <property type="match status" value="1"/>
</dbReference>
<dbReference type="InterPro" id="IPR006089">
    <property type="entry name" value="Acyl-CoA_DH_CS"/>
</dbReference>
<keyword evidence="4" id="KW-0274">FAD</keyword>
<dbReference type="Gene3D" id="1.10.540.10">
    <property type="entry name" value="Acyl-CoA dehydrogenase/oxidase, N-terminal domain"/>
    <property type="match status" value="1"/>
</dbReference>
<dbReference type="InterPro" id="IPR050741">
    <property type="entry name" value="Acyl-CoA_dehydrogenase"/>
</dbReference>
<dbReference type="GO" id="GO:0050660">
    <property type="term" value="F:flavin adenine dinucleotide binding"/>
    <property type="evidence" value="ECO:0007669"/>
    <property type="project" value="InterPro"/>
</dbReference>
<keyword evidence="5 9" id="KW-0560">Oxidoreductase</keyword>
<evidence type="ECO:0000256" key="2">
    <source>
        <dbReference type="ARBA" id="ARBA00009347"/>
    </source>
</evidence>
<evidence type="ECO:0000259" key="7">
    <source>
        <dbReference type="Pfam" id="PF02770"/>
    </source>
</evidence>
<evidence type="ECO:0000256" key="3">
    <source>
        <dbReference type="ARBA" id="ARBA00022630"/>
    </source>
</evidence>
<comment type="caution">
    <text evidence="9">The sequence shown here is derived from an EMBL/GenBank/DDBJ whole genome shotgun (WGS) entry which is preliminary data.</text>
</comment>
<evidence type="ECO:0000259" key="8">
    <source>
        <dbReference type="Pfam" id="PF02771"/>
    </source>
</evidence>
<dbReference type="InterPro" id="IPR006091">
    <property type="entry name" value="Acyl-CoA_Oxase/DH_mid-dom"/>
</dbReference>
<dbReference type="EMBL" id="MLJW01000429">
    <property type="protein sequence ID" value="OIQ87309.1"/>
    <property type="molecule type" value="Genomic_DNA"/>
</dbReference>
<comment type="cofactor">
    <cofactor evidence="1">
        <name>FAD</name>
        <dbReference type="ChEBI" id="CHEBI:57692"/>
    </cofactor>
</comment>
<evidence type="ECO:0000313" key="9">
    <source>
        <dbReference type="EMBL" id="OIQ87309.1"/>
    </source>
</evidence>
<reference evidence="9" key="1">
    <citation type="submission" date="2016-10" db="EMBL/GenBank/DDBJ databases">
        <title>Sequence of Gallionella enrichment culture.</title>
        <authorList>
            <person name="Poehlein A."/>
            <person name="Muehling M."/>
            <person name="Daniel R."/>
        </authorList>
    </citation>
    <scope>NUCLEOTIDE SEQUENCE</scope>
</reference>
<evidence type="ECO:0000256" key="4">
    <source>
        <dbReference type="ARBA" id="ARBA00022827"/>
    </source>
</evidence>
<evidence type="ECO:0000259" key="6">
    <source>
        <dbReference type="Pfam" id="PF00441"/>
    </source>
</evidence>
<dbReference type="GO" id="GO:0003995">
    <property type="term" value="F:acyl-CoA dehydrogenase activity"/>
    <property type="evidence" value="ECO:0007669"/>
    <property type="project" value="InterPro"/>
</dbReference>
<protein>
    <submittedName>
        <fullName evidence="9">Acyl-CoA dehydrogenase</fullName>
        <ecNumber evidence="9">1.3.99.-</ecNumber>
    </submittedName>
</protein>
<dbReference type="Pfam" id="PF02770">
    <property type="entry name" value="Acyl-CoA_dh_M"/>
    <property type="match status" value="1"/>
</dbReference>
<dbReference type="PROSITE" id="PS00072">
    <property type="entry name" value="ACYL_COA_DH_1"/>
    <property type="match status" value="1"/>
</dbReference>
<dbReference type="FunFam" id="1.20.140.10:FF:000001">
    <property type="entry name" value="Acyl-CoA dehydrogenase"/>
    <property type="match status" value="1"/>
</dbReference>
<dbReference type="PROSITE" id="PS00073">
    <property type="entry name" value="ACYL_COA_DH_2"/>
    <property type="match status" value="1"/>
</dbReference>
<dbReference type="AlphaFoldDB" id="A0A1J5RGR6"/>
<dbReference type="InterPro" id="IPR009100">
    <property type="entry name" value="AcylCoA_DH/oxidase_NM_dom_sf"/>
</dbReference>
<dbReference type="Pfam" id="PF02771">
    <property type="entry name" value="Acyl-CoA_dh_N"/>
    <property type="match status" value="1"/>
</dbReference>
<comment type="similarity">
    <text evidence="2">Belongs to the acyl-CoA dehydrogenase family.</text>
</comment>
<sequence length="493" mass="54950">MFEHRGATVFQAHQLLVGSLFDDVPVLQHDDAVHEPCQLDTAIERLYEAIEKGLLPMDDSLAGRTAKLKAGRETRLLRADTHVTNLAIHVACKTTASASIRHHLPHPPFARHGTHMIARALFDSNLDIFRESVRRFMVTEVAPHHAHWEEQGYVDREIWRKAGQAGFLCPSMPQEYGGAGADELYSVVLMEEQFRIGALGPGFGLHSEIVAPYLLHYGSENLKTRYLPRMASGEWIGAIAMTEPGAGSDLQGIRCNAVRDGEHYVLNGAKTFITNGWHSDLVIAVAKTTPAGGSKGISLLVVDTTMEGFSKGKRLHKMGMHAQDTAELFFENVRVPIANLLGEENRGFAYLMQELPWERLQIAITAVAAAQAALDWTLDYTRQRKAFGKAVIEFQTTAHALAEMKTEIAIGQVFVDRCIELKLHGRLDAETASMAKLWTSEMQFKVLDRCLQLFGGYGYMHEYPIARAWADSRVQRIYGGTNEIMKELISRTL</sequence>
<feature type="domain" description="Acyl-CoA dehydrogenase/oxidase C-terminal" evidence="6">
    <location>
        <begin position="345"/>
        <end position="492"/>
    </location>
</feature>
<dbReference type="PANTHER" id="PTHR48083">
    <property type="entry name" value="MEDIUM-CHAIN SPECIFIC ACYL-COA DEHYDROGENASE, MITOCHONDRIAL-RELATED"/>
    <property type="match status" value="1"/>
</dbReference>
<dbReference type="PANTHER" id="PTHR48083:SF20">
    <property type="entry name" value="LONG-CHAIN SPECIFIC ACYL-COA DEHYDROGENASE, MITOCHONDRIAL"/>
    <property type="match status" value="1"/>
</dbReference>
<feature type="domain" description="Acyl-CoA dehydrogenase/oxidase N-terminal" evidence="8">
    <location>
        <begin position="128"/>
        <end position="234"/>
    </location>
</feature>
<dbReference type="InterPro" id="IPR013786">
    <property type="entry name" value="AcylCoA_DH/ox_N"/>
</dbReference>